<evidence type="ECO:0000313" key="2">
    <source>
        <dbReference type="Proteomes" id="UP000273809"/>
    </source>
</evidence>
<geneLocation type="plasmid" evidence="2">
    <name>pacry43158</name>
</geneLocation>
<sequence>MVFNVKDNNYEPINFYELDSDYHDNIRVINNDRMKTKIFEVSGLKLIRIRPKNNESPNIEQVIKAIEDIK</sequence>
<dbReference type="AlphaFoldDB" id="A0AAD0XB72"/>
<dbReference type="KEGG" id="acre:ACRYA_a0045"/>
<dbReference type="EMBL" id="CP032824">
    <property type="protein sequence ID" value="AYJ81172.1"/>
    <property type="molecule type" value="Genomic_DNA"/>
</dbReference>
<organism evidence="1 2">
    <name type="scientific">Aliarcobacter cryaerophilus ATCC 43158</name>
    <dbReference type="NCBI Taxonomy" id="1032070"/>
    <lineage>
        <taxon>Bacteria</taxon>
        <taxon>Pseudomonadati</taxon>
        <taxon>Campylobacterota</taxon>
        <taxon>Epsilonproteobacteria</taxon>
        <taxon>Campylobacterales</taxon>
        <taxon>Arcobacteraceae</taxon>
        <taxon>Aliarcobacter</taxon>
    </lineage>
</organism>
<accession>A0AAD0XB72</accession>
<dbReference type="Proteomes" id="UP000273809">
    <property type="component" value="Plasmid pACRY43158"/>
</dbReference>
<name>A0AAD0XB72_9BACT</name>
<dbReference type="GeneID" id="68701944"/>
<reference evidence="1 2" key="1">
    <citation type="submission" date="2018-10" db="EMBL/GenBank/DDBJ databases">
        <title>Complete genome sequences of Arcobacter cryaerophilus strains ATCC 43158 and ATCC 49615.</title>
        <authorList>
            <person name="Miller W.G."/>
            <person name="Yee E."/>
            <person name="Bono J.L."/>
        </authorList>
    </citation>
    <scope>NUCLEOTIDE SEQUENCE [LARGE SCALE GENOMIC DNA]</scope>
    <source>
        <strain evidence="1 2">ATCC 43158</strain>
        <plasmid evidence="2">pacry43158</plasmid>
    </source>
</reference>
<proteinExistence type="predicted"/>
<evidence type="ECO:0000313" key="1">
    <source>
        <dbReference type="EMBL" id="AYJ81172.1"/>
    </source>
</evidence>
<keyword evidence="1" id="KW-0614">Plasmid</keyword>
<dbReference type="RefSeq" id="WP_066152121.1">
    <property type="nucleotide sequence ID" value="NZ_CP021073.1"/>
</dbReference>
<gene>
    <name evidence="1" type="ORF">ACRYA_a0045</name>
</gene>
<dbReference type="Gene3D" id="3.40.960.10">
    <property type="entry name" value="VSR Endonuclease"/>
    <property type="match status" value="1"/>
</dbReference>
<protein>
    <submittedName>
        <fullName evidence="1">Uncharacterized protein</fullName>
    </submittedName>
</protein>